<feature type="region of interest" description="Disordered" evidence="1">
    <location>
        <begin position="222"/>
        <end position="276"/>
    </location>
</feature>
<organism evidence="2 3">
    <name type="scientific">Miscanthus lutarioriparius</name>
    <dbReference type="NCBI Taxonomy" id="422564"/>
    <lineage>
        <taxon>Eukaryota</taxon>
        <taxon>Viridiplantae</taxon>
        <taxon>Streptophyta</taxon>
        <taxon>Embryophyta</taxon>
        <taxon>Tracheophyta</taxon>
        <taxon>Spermatophyta</taxon>
        <taxon>Magnoliopsida</taxon>
        <taxon>Liliopsida</taxon>
        <taxon>Poales</taxon>
        <taxon>Poaceae</taxon>
        <taxon>PACMAD clade</taxon>
        <taxon>Panicoideae</taxon>
        <taxon>Andropogonodae</taxon>
        <taxon>Andropogoneae</taxon>
        <taxon>Saccharinae</taxon>
        <taxon>Miscanthus</taxon>
    </lineage>
</organism>
<keyword evidence="3" id="KW-1185">Reference proteome</keyword>
<reference evidence="2" key="1">
    <citation type="submission" date="2020-10" db="EMBL/GenBank/DDBJ databases">
        <authorList>
            <person name="Han B."/>
            <person name="Lu T."/>
            <person name="Zhao Q."/>
            <person name="Huang X."/>
            <person name="Zhao Y."/>
        </authorList>
    </citation>
    <scope>NUCLEOTIDE SEQUENCE</scope>
</reference>
<feature type="region of interest" description="Disordered" evidence="1">
    <location>
        <begin position="300"/>
        <end position="320"/>
    </location>
</feature>
<gene>
    <name evidence="2" type="ORF">NCGR_LOCUS2452</name>
</gene>
<evidence type="ECO:0000256" key="1">
    <source>
        <dbReference type="SAM" id="MobiDB-lite"/>
    </source>
</evidence>
<comment type="caution">
    <text evidence="2">The sequence shown here is derived from an EMBL/GenBank/DDBJ whole genome shotgun (WGS) entry which is preliminary data.</text>
</comment>
<protein>
    <submittedName>
        <fullName evidence="2">Uncharacterized protein</fullName>
    </submittedName>
</protein>
<feature type="compositionally biased region" description="Basic residues" evidence="1">
    <location>
        <begin position="264"/>
        <end position="276"/>
    </location>
</feature>
<feature type="region of interest" description="Disordered" evidence="1">
    <location>
        <begin position="44"/>
        <end position="72"/>
    </location>
</feature>
<dbReference type="AlphaFoldDB" id="A0A811MCD3"/>
<sequence length="775" mass="84112">MVSSASTPPSAAADCLAASIASLSQRMAELRQYAEEKLAAMGRASALSPIRPSAPSASPTPSTTSTSTAPSAPAASSAAPVLLFGVPIGFTSAASASPTPSATSTPTAPSVPAASSGAPVLLFGIPIGFTSAASASPTPPAAPTRAVPSTAAASAVALSPPRAAAAIFFRLPTPDYLTAKKKIAKKSVRALLSLAVGQEASLSTRARRTSVFPIRTKAAGVECPSERKKAPTTPRSKAVRPHRRPPRRGRPPRLQVQGLGMRPQPRRRALRHGKCRRRRRRRLLQLRIWHHLQARVSVTPKRRGARRCSSPTPAPPETLHASSPCLVVATKEDDCNDDQTVVAPRPTLVKFQSDVPKQVKPLHIVLMAATSQSTSAPLGVQLGFDGLLPRYTPLLDVLLFGCCQMNIHYKVPWPPPDRTWYAYCQVQHWGLVQKIGIHLWDSGIALSYFAVDARETHNVFESKGDVQQNPPGPPPICSCLAAHRLDILPLPWPPDPCEMIVDSGIAAYSILALTDCHCTSEAGGGVSRSFLIHTTLPPLVQSTFFSGIFQPFRNSQLSVWVTPMASMGQQVFDRGKYMEAIFMQLLLQARANPNTPAELRRLPMGLVVLCKCKDEVELRLPKLFDKMQPDVLALLTISWPPPTWSGSSVLGTIKPFLNLHEFWQQRHVHLQFTGLPSLCISELKPRPPPTGMRNELLQVDRTSVYRSYGMLAQNTINQAAMFLTGDVGKLLAHGNAKLVIKSKCLLKFPIAEVINRRLMSFICWDQSTAVLFWNI</sequence>
<accession>A0A811MCD3</accession>
<evidence type="ECO:0000313" key="3">
    <source>
        <dbReference type="Proteomes" id="UP000604825"/>
    </source>
</evidence>
<name>A0A811MCD3_9POAL</name>
<dbReference type="EMBL" id="CAJGYO010000001">
    <property type="protein sequence ID" value="CAD6204459.1"/>
    <property type="molecule type" value="Genomic_DNA"/>
</dbReference>
<proteinExistence type="predicted"/>
<evidence type="ECO:0000313" key="2">
    <source>
        <dbReference type="EMBL" id="CAD6204459.1"/>
    </source>
</evidence>
<dbReference type="Proteomes" id="UP000604825">
    <property type="component" value="Unassembled WGS sequence"/>
</dbReference>
<feature type="compositionally biased region" description="Basic residues" evidence="1">
    <location>
        <begin position="237"/>
        <end position="251"/>
    </location>
</feature>